<proteinExistence type="predicted"/>
<reference evidence="1 2" key="1">
    <citation type="journal article" date="2022" name="bioRxiv">
        <title>The genome of the oomycete Peronosclerospora sorghi, a cosmopolitan pathogen of maize and sorghum, is inflated with dispersed pseudogenes.</title>
        <authorList>
            <person name="Fletcher K."/>
            <person name="Martin F."/>
            <person name="Isakeit T."/>
            <person name="Cavanaugh K."/>
            <person name="Magill C."/>
            <person name="Michelmore R."/>
        </authorList>
    </citation>
    <scope>NUCLEOTIDE SEQUENCE [LARGE SCALE GENOMIC DNA]</scope>
    <source>
        <strain evidence="1">P6</strain>
    </source>
</reference>
<gene>
    <name evidence="1" type="ORF">PsorP6_011235</name>
</gene>
<dbReference type="EMBL" id="CM047585">
    <property type="protein sequence ID" value="KAI9910597.1"/>
    <property type="molecule type" value="Genomic_DNA"/>
</dbReference>
<accession>A0ACC0VVS3</accession>
<sequence length="75" mass="7888">MGAMVTGAREDEGAEVILDVTVEELHMEKTGMAPIATVASSPATTSTIDPNLTQVEQKNANQFEAGVMPRPSVTD</sequence>
<evidence type="ECO:0000313" key="1">
    <source>
        <dbReference type="EMBL" id="KAI9910597.1"/>
    </source>
</evidence>
<name>A0ACC0VVS3_9STRA</name>
<evidence type="ECO:0000313" key="2">
    <source>
        <dbReference type="Proteomes" id="UP001163321"/>
    </source>
</evidence>
<keyword evidence="2" id="KW-1185">Reference proteome</keyword>
<dbReference type="Proteomes" id="UP001163321">
    <property type="component" value="Chromosome 6"/>
</dbReference>
<comment type="caution">
    <text evidence="1">The sequence shown here is derived from an EMBL/GenBank/DDBJ whole genome shotgun (WGS) entry which is preliminary data.</text>
</comment>
<protein>
    <submittedName>
        <fullName evidence="1">Uncharacterized protein</fullName>
    </submittedName>
</protein>
<organism evidence="1 2">
    <name type="scientific">Peronosclerospora sorghi</name>
    <dbReference type="NCBI Taxonomy" id="230839"/>
    <lineage>
        <taxon>Eukaryota</taxon>
        <taxon>Sar</taxon>
        <taxon>Stramenopiles</taxon>
        <taxon>Oomycota</taxon>
        <taxon>Peronosporomycetes</taxon>
        <taxon>Peronosporales</taxon>
        <taxon>Peronosporaceae</taxon>
        <taxon>Peronosclerospora</taxon>
    </lineage>
</organism>